<dbReference type="EMBL" id="CAJVPA010000044">
    <property type="protein sequence ID" value="CAG8264606.1"/>
    <property type="molecule type" value="Genomic_DNA"/>
</dbReference>
<dbReference type="Proteomes" id="UP001152646">
    <property type="component" value="Unassembled WGS sequence"/>
</dbReference>
<reference evidence="1" key="1">
    <citation type="submission" date="2021-07" db="EMBL/GenBank/DDBJ databases">
        <authorList>
            <person name="Branca A.L. A."/>
        </authorList>
    </citation>
    <scope>NUCLEOTIDE SEQUENCE</scope>
</reference>
<proteinExistence type="predicted"/>
<comment type="caution">
    <text evidence="1">The sequence shown here is derived from an EMBL/GenBank/DDBJ whole genome shotgun (WGS) entry which is preliminary data.</text>
</comment>
<organism evidence="1 2">
    <name type="scientific">Penicillium salamii</name>
    <dbReference type="NCBI Taxonomy" id="1612424"/>
    <lineage>
        <taxon>Eukaryota</taxon>
        <taxon>Fungi</taxon>
        <taxon>Dikarya</taxon>
        <taxon>Ascomycota</taxon>
        <taxon>Pezizomycotina</taxon>
        <taxon>Eurotiomycetes</taxon>
        <taxon>Eurotiomycetidae</taxon>
        <taxon>Eurotiales</taxon>
        <taxon>Aspergillaceae</taxon>
        <taxon>Penicillium</taxon>
    </lineage>
</organism>
<dbReference type="OrthoDB" id="4486824at2759"/>
<sequence length="418" mass="46610">MSTDNTAAALQVPGISDVNALHSERETEKSSPAGAKFPVEYLMRVRLAGTLGSDIPLYDRQVGESDLWKEFYPLKGEEFDYAKEDYWIFSVHLHDAEMSIQIGGEDPVLATSAPNWRSVSDFRQTNIGFPETQNSRGQFIIGEARFNLKWQRYVAVRAPKATNPAVTVRGIGHYASLNWVGLFVKRGADDMNEFIALKTNCMLLPQYAKSIEKEPWYDERCGADVTDRFLSMYPKQLYGSDGINQKTYDLFVTQNPSDNLGLKHYLEVMRKLRSPVTKGVREHQLVYTWNADDTTEIYIKRIVDGFSHLSSFDYCTGHASQSTTGSGWAILVALLGTTARVVTGLVSGNLVPVVNAIADLMDHDDNKSAVDARGFITALVELGQTVKPRKKTANTLSFKELEAKKDSVVLSDFGCEGY</sequence>
<name>A0A9W4IA57_9EURO</name>
<evidence type="ECO:0000313" key="1">
    <source>
        <dbReference type="EMBL" id="CAG8264606.1"/>
    </source>
</evidence>
<accession>A0A9W4IA57</accession>
<dbReference type="AlphaFoldDB" id="A0A9W4IA57"/>
<evidence type="ECO:0000313" key="2">
    <source>
        <dbReference type="Proteomes" id="UP001152646"/>
    </source>
</evidence>
<protein>
    <submittedName>
        <fullName evidence="1">Uncharacterized protein</fullName>
    </submittedName>
</protein>
<gene>
    <name evidence="1" type="ORF">PSALAMII_LOCUS1081</name>
</gene>